<accession>A0A0M3QZC6</accession>
<dbReference type="Proteomes" id="UP000494163">
    <property type="component" value="Chromosome X"/>
</dbReference>
<protein>
    <submittedName>
        <fullName evidence="3">CG12680</fullName>
    </submittedName>
</protein>
<feature type="compositionally biased region" description="Low complexity" evidence="1">
    <location>
        <begin position="21"/>
        <end position="30"/>
    </location>
</feature>
<evidence type="ECO:0000256" key="2">
    <source>
        <dbReference type="SAM" id="Phobius"/>
    </source>
</evidence>
<feature type="transmembrane region" description="Helical" evidence="2">
    <location>
        <begin position="189"/>
        <end position="210"/>
    </location>
</feature>
<dbReference type="OrthoDB" id="7861146at2759"/>
<reference evidence="3 4" key="1">
    <citation type="submission" date="2015-08" db="EMBL/GenBank/DDBJ databases">
        <title>Ancestral chromatin configuration constrains chromatin evolution on differentiating sex chromosomes in Drosophila.</title>
        <authorList>
            <person name="Zhou Q."/>
            <person name="Bachtrog D."/>
        </authorList>
    </citation>
    <scope>NUCLEOTIDE SEQUENCE [LARGE SCALE GENOMIC DNA]</scope>
    <source>
        <tissue evidence="3">Whole larvae</tissue>
    </source>
</reference>
<feature type="compositionally biased region" description="Polar residues" evidence="1">
    <location>
        <begin position="31"/>
        <end position="45"/>
    </location>
</feature>
<keyword evidence="2" id="KW-1133">Transmembrane helix</keyword>
<dbReference type="EMBL" id="CP012528">
    <property type="protein sequence ID" value="ALC49139.1"/>
    <property type="molecule type" value="Genomic_DNA"/>
</dbReference>
<organism evidence="3 4">
    <name type="scientific">Drosophila busckii</name>
    <name type="common">Fruit fly</name>
    <dbReference type="NCBI Taxonomy" id="30019"/>
    <lineage>
        <taxon>Eukaryota</taxon>
        <taxon>Metazoa</taxon>
        <taxon>Ecdysozoa</taxon>
        <taxon>Arthropoda</taxon>
        <taxon>Hexapoda</taxon>
        <taxon>Insecta</taxon>
        <taxon>Pterygota</taxon>
        <taxon>Neoptera</taxon>
        <taxon>Endopterygota</taxon>
        <taxon>Diptera</taxon>
        <taxon>Brachycera</taxon>
        <taxon>Muscomorpha</taxon>
        <taxon>Ephydroidea</taxon>
        <taxon>Drosophilidae</taxon>
        <taxon>Drosophila</taxon>
    </lineage>
</organism>
<sequence length="217" mass="24624">MTLLLRTQSVQLQQESPEQMPTPTTTPTPTAGQNTSSTPVPNKQNLPQRCQYLQENQELLHLKCHGRYPLVAYTKFRDTFMKQDDKMALYMTTDKATIMVALKESELHDCKSIQVLQANEFYCFDEEGGKQEIKLESAAIYCFPFHIQVTDDLMHECMIERTGTVDEDLERETVSTKRGIIHYAFRTGAALRAASSSSSLMLFLLLLLLLCCGSDQN</sequence>
<name>A0A0M3QZC6_DROBS</name>
<dbReference type="OMA" id="DDLMHEC"/>
<keyword evidence="2" id="KW-0472">Membrane</keyword>
<evidence type="ECO:0000256" key="1">
    <source>
        <dbReference type="SAM" id="MobiDB-lite"/>
    </source>
</evidence>
<gene>
    <name evidence="3" type="ORF">Dbus_chrXg995</name>
</gene>
<feature type="region of interest" description="Disordered" evidence="1">
    <location>
        <begin position="1"/>
        <end position="45"/>
    </location>
</feature>
<keyword evidence="2" id="KW-0812">Transmembrane</keyword>
<keyword evidence="4" id="KW-1185">Reference proteome</keyword>
<evidence type="ECO:0000313" key="4">
    <source>
        <dbReference type="Proteomes" id="UP000494163"/>
    </source>
</evidence>
<feature type="compositionally biased region" description="Polar residues" evidence="1">
    <location>
        <begin position="1"/>
        <end position="19"/>
    </location>
</feature>
<dbReference type="STRING" id="30019.A0A0M3QZC6"/>
<proteinExistence type="predicted"/>
<dbReference type="AlphaFoldDB" id="A0A0M3QZC6"/>
<evidence type="ECO:0000313" key="3">
    <source>
        <dbReference type="EMBL" id="ALC49139.1"/>
    </source>
</evidence>